<organism evidence="2 3">
    <name type="scientific">Gossypium arboreum</name>
    <name type="common">Tree cotton</name>
    <name type="synonym">Gossypium nanking</name>
    <dbReference type="NCBI Taxonomy" id="29729"/>
    <lineage>
        <taxon>Eukaryota</taxon>
        <taxon>Viridiplantae</taxon>
        <taxon>Streptophyta</taxon>
        <taxon>Embryophyta</taxon>
        <taxon>Tracheophyta</taxon>
        <taxon>Spermatophyta</taxon>
        <taxon>Magnoliopsida</taxon>
        <taxon>eudicotyledons</taxon>
        <taxon>Gunneridae</taxon>
        <taxon>Pentapetalae</taxon>
        <taxon>rosids</taxon>
        <taxon>malvids</taxon>
        <taxon>Malvales</taxon>
        <taxon>Malvaceae</taxon>
        <taxon>Malvoideae</taxon>
        <taxon>Gossypium</taxon>
    </lineage>
</organism>
<feature type="compositionally biased region" description="Polar residues" evidence="1">
    <location>
        <begin position="118"/>
        <end position="128"/>
    </location>
</feature>
<dbReference type="EMBL" id="JARKNE010000004">
    <property type="protein sequence ID" value="KAK5835014.1"/>
    <property type="molecule type" value="Genomic_DNA"/>
</dbReference>
<comment type="caution">
    <text evidence="2">The sequence shown here is derived from an EMBL/GenBank/DDBJ whole genome shotgun (WGS) entry which is preliminary data.</text>
</comment>
<reference evidence="2 3" key="1">
    <citation type="submission" date="2023-03" db="EMBL/GenBank/DDBJ databases">
        <title>WGS of Gossypium arboreum.</title>
        <authorList>
            <person name="Yu D."/>
        </authorList>
    </citation>
    <scope>NUCLEOTIDE SEQUENCE [LARGE SCALE GENOMIC DNA]</scope>
    <source>
        <tissue evidence="2">Leaf</tissue>
    </source>
</reference>
<feature type="compositionally biased region" description="Polar residues" evidence="1">
    <location>
        <begin position="170"/>
        <end position="187"/>
    </location>
</feature>
<proteinExistence type="predicted"/>
<feature type="region of interest" description="Disordered" evidence="1">
    <location>
        <begin position="53"/>
        <end position="217"/>
    </location>
</feature>
<feature type="compositionally biased region" description="Polar residues" evidence="1">
    <location>
        <begin position="53"/>
        <end position="62"/>
    </location>
</feature>
<name>A0ABR0Q6Q3_GOSAR</name>
<protein>
    <submittedName>
        <fullName evidence="2">Uncharacterized protein</fullName>
    </submittedName>
</protein>
<evidence type="ECO:0000313" key="2">
    <source>
        <dbReference type="EMBL" id="KAK5835014.1"/>
    </source>
</evidence>
<accession>A0ABR0Q6Q3</accession>
<dbReference type="Proteomes" id="UP001358586">
    <property type="component" value="Chromosome 4"/>
</dbReference>
<gene>
    <name evidence="2" type="ORF">PVK06_010696</name>
</gene>
<evidence type="ECO:0000313" key="3">
    <source>
        <dbReference type="Proteomes" id="UP001358586"/>
    </source>
</evidence>
<evidence type="ECO:0000256" key="1">
    <source>
        <dbReference type="SAM" id="MobiDB-lite"/>
    </source>
</evidence>
<sequence length="217" mass="24335">MRHSRRPLLYALEGGFSSTPEYAAWYMAYGKPFIFQGQYMLIQKDAPLESSRWQPMNAQPCSNRVPPFGDVESDTTSNPDLEPEYEASGSSSHLLDPDPLRDIPPLFENIFGDDMEPQHSTRSGSSSYHPELPELHPEARTPTIEDIFPSAPPITQNPVTPDYGVYDYSTFLSTPGGTPESGPSNYQKPERGARHYRRRHPDRYTPAPGTSPGSQQF</sequence>
<keyword evidence="3" id="KW-1185">Reference proteome</keyword>